<feature type="compositionally biased region" description="Basic and acidic residues" evidence="1">
    <location>
        <begin position="67"/>
        <end position="84"/>
    </location>
</feature>
<feature type="region of interest" description="Disordered" evidence="1">
    <location>
        <begin position="53"/>
        <end position="84"/>
    </location>
</feature>
<name>A0A9J6DMA9_RHIMP</name>
<sequence length="179" mass="19151">MKEAEEEDNVGKDREFHACRSGYSPRRPQAACDDEIIRPAILLLAAMAAKFLSGAPGGSNSPDEALPPDRDEHHKGAELKLHEKRVATLPARPYEVTRSGWSKALSADIPVDSCRNKTKEEENVEEGRGREGVIPALSPMLVFNFSAALKATAGSSAPVNDTAFPGLNEVLAPAASSCE</sequence>
<comment type="caution">
    <text evidence="2">The sequence shown here is derived from an EMBL/GenBank/DDBJ whole genome shotgun (WGS) entry which is preliminary data.</text>
</comment>
<dbReference type="AlphaFoldDB" id="A0A9J6DMA9"/>
<evidence type="ECO:0000256" key="1">
    <source>
        <dbReference type="SAM" id="MobiDB-lite"/>
    </source>
</evidence>
<dbReference type="EMBL" id="JABSTU010000008">
    <property type="protein sequence ID" value="KAH8023110.1"/>
    <property type="molecule type" value="Genomic_DNA"/>
</dbReference>
<reference evidence="2" key="2">
    <citation type="submission" date="2021-09" db="EMBL/GenBank/DDBJ databases">
        <authorList>
            <person name="Jia N."/>
            <person name="Wang J."/>
            <person name="Shi W."/>
            <person name="Du L."/>
            <person name="Sun Y."/>
            <person name="Zhan W."/>
            <person name="Jiang J."/>
            <person name="Wang Q."/>
            <person name="Zhang B."/>
            <person name="Ji P."/>
            <person name="Sakyi L.B."/>
            <person name="Cui X."/>
            <person name="Yuan T."/>
            <person name="Jiang B."/>
            <person name="Yang W."/>
            <person name="Lam T.T.-Y."/>
            <person name="Chang Q."/>
            <person name="Ding S."/>
            <person name="Wang X."/>
            <person name="Zhu J."/>
            <person name="Ruan X."/>
            <person name="Zhao L."/>
            <person name="Wei J."/>
            <person name="Que T."/>
            <person name="Du C."/>
            <person name="Cheng J."/>
            <person name="Dai P."/>
            <person name="Han X."/>
            <person name="Huang E."/>
            <person name="Gao Y."/>
            <person name="Liu J."/>
            <person name="Shao H."/>
            <person name="Ye R."/>
            <person name="Li L."/>
            <person name="Wei W."/>
            <person name="Wang X."/>
            <person name="Wang C."/>
            <person name="Huo Q."/>
            <person name="Li W."/>
            <person name="Guo W."/>
            <person name="Chen H."/>
            <person name="Chen S."/>
            <person name="Zhou L."/>
            <person name="Zhou L."/>
            <person name="Ni X."/>
            <person name="Tian J."/>
            <person name="Zhou Y."/>
            <person name="Sheng Y."/>
            <person name="Liu T."/>
            <person name="Pan Y."/>
            <person name="Xia L."/>
            <person name="Li J."/>
            <person name="Zhao F."/>
            <person name="Cao W."/>
        </authorList>
    </citation>
    <scope>NUCLEOTIDE SEQUENCE</scope>
    <source>
        <strain evidence="2">Rmic-2018</strain>
        <tissue evidence="2">Larvae</tissue>
    </source>
</reference>
<gene>
    <name evidence="2" type="ORF">HPB51_010894</name>
</gene>
<proteinExistence type="predicted"/>
<organism evidence="2 3">
    <name type="scientific">Rhipicephalus microplus</name>
    <name type="common">Cattle tick</name>
    <name type="synonym">Boophilus microplus</name>
    <dbReference type="NCBI Taxonomy" id="6941"/>
    <lineage>
        <taxon>Eukaryota</taxon>
        <taxon>Metazoa</taxon>
        <taxon>Ecdysozoa</taxon>
        <taxon>Arthropoda</taxon>
        <taxon>Chelicerata</taxon>
        <taxon>Arachnida</taxon>
        <taxon>Acari</taxon>
        <taxon>Parasitiformes</taxon>
        <taxon>Ixodida</taxon>
        <taxon>Ixodoidea</taxon>
        <taxon>Ixodidae</taxon>
        <taxon>Rhipicephalinae</taxon>
        <taxon>Rhipicephalus</taxon>
        <taxon>Boophilus</taxon>
    </lineage>
</organism>
<dbReference type="Proteomes" id="UP000821866">
    <property type="component" value="Chromosome 6"/>
</dbReference>
<evidence type="ECO:0000313" key="2">
    <source>
        <dbReference type="EMBL" id="KAH8023110.1"/>
    </source>
</evidence>
<protein>
    <submittedName>
        <fullName evidence="2">Uncharacterized protein</fullName>
    </submittedName>
</protein>
<keyword evidence="3" id="KW-1185">Reference proteome</keyword>
<evidence type="ECO:0000313" key="3">
    <source>
        <dbReference type="Proteomes" id="UP000821866"/>
    </source>
</evidence>
<feature type="compositionally biased region" description="Basic and acidic residues" evidence="1">
    <location>
        <begin position="1"/>
        <end position="18"/>
    </location>
</feature>
<accession>A0A9J6DMA9</accession>
<reference evidence="2" key="1">
    <citation type="journal article" date="2020" name="Cell">
        <title>Large-Scale Comparative Analyses of Tick Genomes Elucidate Their Genetic Diversity and Vector Capacities.</title>
        <authorList>
            <consortium name="Tick Genome and Microbiome Consortium (TIGMIC)"/>
            <person name="Jia N."/>
            <person name="Wang J."/>
            <person name="Shi W."/>
            <person name="Du L."/>
            <person name="Sun Y."/>
            <person name="Zhan W."/>
            <person name="Jiang J.F."/>
            <person name="Wang Q."/>
            <person name="Zhang B."/>
            <person name="Ji P."/>
            <person name="Bell-Sakyi L."/>
            <person name="Cui X.M."/>
            <person name="Yuan T.T."/>
            <person name="Jiang B.G."/>
            <person name="Yang W.F."/>
            <person name="Lam T.T."/>
            <person name="Chang Q.C."/>
            <person name="Ding S.J."/>
            <person name="Wang X.J."/>
            <person name="Zhu J.G."/>
            <person name="Ruan X.D."/>
            <person name="Zhao L."/>
            <person name="Wei J.T."/>
            <person name="Ye R.Z."/>
            <person name="Que T.C."/>
            <person name="Du C.H."/>
            <person name="Zhou Y.H."/>
            <person name="Cheng J.X."/>
            <person name="Dai P.F."/>
            <person name="Guo W.B."/>
            <person name="Han X.H."/>
            <person name="Huang E.J."/>
            <person name="Li L.F."/>
            <person name="Wei W."/>
            <person name="Gao Y.C."/>
            <person name="Liu J.Z."/>
            <person name="Shao H.Z."/>
            <person name="Wang X."/>
            <person name="Wang C.C."/>
            <person name="Yang T.C."/>
            <person name="Huo Q.B."/>
            <person name="Li W."/>
            <person name="Chen H.Y."/>
            <person name="Chen S.E."/>
            <person name="Zhou L.G."/>
            <person name="Ni X.B."/>
            <person name="Tian J.H."/>
            <person name="Sheng Y."/>
            <person name="Liu T."/>
            <person name="Pan Y.S."/>
            <person name="Xia L.Y."/>
            <person name="Li J."/>
            <person name="Zhao F."/>
            <person name="Cao W.C."/>
        </authorList>
    </citation>
    <scope>NUCLEOTIDE SEQUENCE</scope>
    <source>
        <strain evidence="2">Rmic-2018</strain>
    </source>
</reference>
<feature type="region of interest" description="Disordered" evidence="1">
    <location>
        <begin position="1"/>
        <end position="30"/>
    </location>
</feature>